<gene>
    <name evidence="2" type="ORF">TRICI_004297</name>
</gene>
<evidence type="ECO:0000256" key="1">
    <source>
        <dbReference type="SAM" id="MobiDB-lite"/>
    </source>
</evidence>
<protein>
    <submittedName>
        <fullName evidence="2">Uncharacterized protein</fullName>
    </submittedName>
</protein>
<organism evidence="2 3">
    <name type="scientific">Trichomonascus ciferrii</name>
    <dbReference type="NCBI Taxonomy" id="44093"/>
    <lineage>
        <taxon>Eukaryota</taxon>
        <taxon>Fungi</taxon>
        <taxon>Dikarya</taxon>
        <taxon>Ascomycota</taxon>
        <taxon>Saccharomycotina</taxon>
        <taxon>Dipodascomycetes</taxon>
        <taxon>Dipodascales</taxon>
        <taxon>Trichomonascaceae</taxon>
        <taxon>Trichomonascus</taxon>
        <taxon>Trichomonascus ciferrii complex</taxon>
    </lineage>
</organism>
<feature type="compositionally biased region" description="Basic and acidic residues" evidence="1">
    <location>
        <begin position="79"/>
        <end position="92"/>
    </location>
</feature>
<feature type="region of interest" description="Disordered" evidence="1">
    <location>
        <begin position="252"/>
        <end position="282"/>
    </location>
</feature>
<dbReference type="EMBL" id="SWFS01000330">
    <property type="protein sequence ID" value="KAA8909912.1"/>
    <property type="molecule type" value="Genomic_DNA"/>
</dbReference>
<dbReference type="Proteomes" id="UP000761534">
    <property type="component" value="Unassembled WGS sequence"/>
</dbReference>
<feature type="region of interest" description="Disordered" evidence="1">
    <location>
        <begin position="1"/>
        <end position="38"/>
    </location>
</feature>
<name>A0A642V187_9ASCO</name>
<comment type="caution">
    <text evidence="2">The sequence shown here is derived from an EMBL/GenBank/DDBJ whole genome shotgun (WGS) entry which is preliminary data.</text>
</comment>
<feature type="region of interest" description="Disordered" evidence="1">
    <location>
        <begin position="70"/>
        <end position="92"/>
    </location>
</feature>
<proteinExistence type="predicted"/>
<accession>A0A642V187</accession>
<dbReference type="VEuPathDB" id="FungiDB:TRICI_004297"/>
<dbReference type="AlphaFoldDB" id="A0A642V187"/>
<keyword evidence="3" id="KW-1185">Reference proteome</keyword>
<sequence length="295" mass="33394">MVSKSQSKKDNDIPQAELSMPPLSELAKAHSKRDPTYKPEKVISVEEIEGMTLFELGHVADTVIHGLKRKGKKKGRKGISKENDAPVKDMLRGEASFPDGKLAEENVVLGFNSTQSWLYDLWKRGHPLPELDNNEHRIEVGVPIRTKTLHSLEGLKYLYQRDDLDVENKYWFSSKHRELHPLLNAATKVARRKQLCSDLSMIATNEDKEEYVAETALLIALQDAHASVSSNINKLNSAIEKLHTKRWDLLSRQNNTNGKRKKNKNKKKTKKKASSIDDIAPSPDDITNDLLAMKI</sequence>
<evidence type="ECO:0000313" key="2">
    <source>
        <dbReference type="EMBL" id="KAA8909912.1"/>
    </source>
</evidence>
<feature type="compositionally biased region" description="Basic residues" evidence="1">
    <location>
        <begin position="258"/>
        <end position="273"/>
    </location>
</feature>
<evidence type="ECO:0000313" key="3">
    <source>
        <dbReference type="Proteomes" id="UP000761534"/>
    </source>
</evidence>
<reference evidence="2" key="1">
    <citation type="journal article" date="2019" name="G3 (Bethesda)">
        <title>Genome Assemblies of Two Rare Opportunistic Yeast Pathogens: Diutina rugosa (syn. Candida rugosa) and Trichomonascus ciferrii (syn. Candida ciferrii).</title>
        <authorList>
            <person name="Mixao V."/>
            <person name="Saus E."/>
            <person name="Hansen A.P."/>
            <person name="Lass-Florl C."/>
            <person name="Gabaldon T."/>
        </authorList>
    </citation>
    <scope>NUCLEOTIDE SEQUENCE</scope>
    <source>
        <strain evidence="2">CBS 4856</strain>
    </source>
</reference>